<comment type="caution">
    <text evidence="3">The sequence shown here is derived from an EMBL/GenBank/DDBJ whole genome shotgun (WGS) entry which is preliminary data.</text>
</comment>
<dbReference type="Proteomes" id="UP000885797">
    <property type="component" value="Unassembled WGS sequence"/>
</dbReference>
<dbReference type="AlphaFoldDB" id="A0A7V2SWA0"/>
<evidence type="ECO:0000313" key="3">
    <source>
        <dbReference type="EMBL" id="HFC47133.1"/>
    </source>
</evidence>
<dbReference type="PANTHER" id="PTHR43566:SF2">
    <property type="entry name" value="DUF4143 DOMAIN-CONTAINING PROTEIN"/>
    <property type="match status" value="1"/>
</dbReference>
<dbReference type="Pfam" id="PF13173">
    <property type="entry name" value="AAA_14"/>
    <property type="match status" value="1"/>
</dbReference>
<dbReference type="InterPro" id="IPR025420">
    <property type="entry name" value="DUF4143"/>
</dbReference>
<keyword evidence="3" id="KW-0547">Nucleotide-binding</keyword>
<protein>
    <submittedName>
        <fullName evidence="3">ATP-binding protein</fullName>
    </submittedName>
</protein>
<gene>
    <name evidence="3" type="ORF">ENJ63_04550</name>
</gene>
<accession>A0A7V2SWA0</accession>
<dbReference type="InterPro" id="IPR027417">
    <property type="entry name" value="P-loop_NTPase"/>
</dbReference>
<reference evidence="3" key="1">
    <citation type="journal article" date="2020" name="mSystems">
        <title>Genome- and Community-Level Interaction Insights into Carbon Utilization and Element Cycling Functions of Hydrothermarchaeota in Hydrothermal Sediment.</title>
        <authorList>
            <person name="Zhou Z."/>
            <person name="Liu Y."/>
            <person name="Xu W."/>
            <person name="Pan J."/>
            <person name="Luo Z.H."/>
            <person name="Li M."/>
        </authorList>
    </citation>
    <scope>NUCLEOTIDE SEQUENCE [LARGE SCALE GENOMIC DNA]</scope>
    <source>
        <strain evidence="3">HyVt-503</strain>
    </source>
</reference>
<dbReference type="SUPFAM" id="SSF52540">
    <property type="entry name" value="P-loop containing nucleoside triphosphate hydrolases"/>
    <property type="match status" value="1"/>
</dbReference>
<dbReference type="SUPFAM" id="SSF52980">
    <property type="entry name" value="Restriction endonuclease-like"/>
    <property type="match status" value="1"/>
</dbReference>
<feature type="domain" description="DUF4143" evidence="2">
    <location>
        <begin position="174"/>
        <end position="332"/>
    </location>
</feature>
<dbReference type="EMBL" id="DRND01000363">
    <property type="protein sequence ID" value="HFC47133.1"/>
    <property type="molecule type" value="Genomic_DNA"/>
</dbReference>
<keyword evidence="3" id="KW-0067">ATP-binding</keyword>
<evidence type="ECO:0000259" key="1">
    <source>
        <dbReference type="Pfam" id="PF13173"/>
    </source>
</evidence>
<proteinExistence type="predicted"/>
<evidence type="ECO:0000259" key="2">
    <source>
        <dbReference type="Pfam" id="PF13635"/>
    </source>
</evidence>
<dbReference type="InterPro" id="IPR011335">
    <property type="entry name" value="Restrct_endonuc-II-like"/>
</dbReference>
<sequence>MITREITKELLECTSEYPVVTILGPRQSGKTTLVQMTFKDRTYFSLEYPDIRAAAQADPRGFLAQAKDGAILDEVQRLPLLLSYIQGIVDESGKPGHFILTGSHQPRLHEAIAQSLAGRTALLTLWPFSLVELENYKKDWNAFELIVKGFYPRLHEKRLSPRRFYNSYLQTYVERDVRALINLRDLTRFENFLTLLAGRVGQVLNLASLSNDVGVSATTIKNWLSVLKASYVVFELPPFHMNLRKRIVKSPKIYFSDVGLASFLLGILTEAQAARDPLRGNLYENLVIGEVIKGAFNRGIRPEIYFYRDSHGNEVDLIVREGGRLIPIEIKSAATFSRDFLRGLDHFKRLGIENVESGVVFYNGVQDYSIGGVRILNPLREKDLWKVLTSP</sequence>
<dbReference type="InterPro" id="IPR041682">
    <property type="entry name" value="AAA_14"/>
</dbReference>
<organism evidence="3">
    <name type="scientific">Dissulfuribacter thermophilus</name>
    <dbReference type="NCBI Taxonomy" id="1156395"/>
    <lineage>
        <taxon>Bacteria</taxon>
        <taxon>Pseudomonadati</taxon>
        <taxon>Thermodesulfobacteriota</taxon>
        <taxon>Dissulfuribacteria</taxon>
        <taxon>Dissulfuribacterales</taxon>
        <taxon>Dissulfuribacteraceae</taxon>
        <taxon>Dissulfuribacter</taxon>
    </lineage>
</organism>
<dbReference type="Pfam" id="PF13635">
    <property type="entry name" value="DUF4143"/>
    <property type="match status" value="1"/>
</dbReference>
<dbReference type="GO" id="GO:0005524">
    <property type="term" value="F:ATP binding"/>
    <property type="evidence" value="ECO:0007669"/>
    <property type="project" value="UniProtKB-KW"/>
</dbReference>
<dbReference type="PANTHER" id="PTHR43566">
    <property type="entry name" value="CONSERVED PROTEIN"/>
    <property type="match status" value="1"/>
</dbReference>
<feature type="domain" description="AAA" evidence="1">
    <location>
        <begin position="18"/>
        <end position="133"/>
    </location>
</feature>
<name>A0A7V2SWA0_9BACT</name>